<accession>A0ABQ2PMI6</accession>
<dbReference type="InterPro" id="IPR000160">
    <property type="entry name" value="GGDEF_dom"/>
</dbReference>
<proteinExistence type="predicted"/>
<organism evidence="3 4">
    <name type="scientific">Silvimonas amylolytica</name>
    <dbReference type="NCBI Taxonomy" id="449663"/>
    <lineage>
        <taxon>Bacteria</taxon>
        <taxon>Pseudomonadati</taxon>
        <taxon>Pseudomonadota</taxon>
        <taxon>Betaproteobacteria</taxon>
        <taxon>Neisseriales</taxon>
        <taxon>Chitinibacteraceae</taxon>
        <taxon>Silvimonas</taxon>
    </lineage>
</organism>
<feature type="transmembrane region" description="Helical" evidence="1">
    <location>
        <begin position="157"/>
        <end position="177"/>
    </location>
</feature>
<dbReference type="Pfam" id="PF00990">
    <property type="entry name" value="GGDEF"/>
    <property type="match status" value="1"/>
</dbReference>
<name>A0ABQ2PMI6_9NEIS</name>
<sequence>MQLGAMMSDEVVHTFGFTIYFVFALMFTWASHIQRTNPGAGWWALSISSAFFARLLYFALLSTGDTRLIITAYAIFIVLEKPLMLTGIVRFLNLQITTRWFWLIAGMAELWLAIAWVANVGGFARIAGYSLVNTSLLACAAWLIFKHHNVVPGVSLRVATLACLALAVHWLTAPVFIQLYPTWATTGFALGAMLTLAQYLSLLTAVLSLFQKRLLESEARALDMAFLDPLTGLNNQRYMTTLFDQALLLATRPHHIVAIFYIDLDNFKPVNDQAGHAIGDEVLKAMAQRLKDCTRSTDICARVGGDEFVVIGTQFTQEFQVDEMARKLLEHVLLPIEAGGYTFQLGASIGISLYPEHGHSLTELVQCADKAMYHIKHHGKSGFAVYQGDAALGLREA</sequence>
<keyword evidence="1" id="KW-1133">Transmembrane helix</keyword>
<dbReference type="PANTHER" id="PTHR46663">
    <property type="entry name" value="DIGUANYLATE CYCLASE DGCT-RELATED"/>
    <property type="match status" value="1"/>
</dbReference>
<dbReference type="Gene3D" id="3.30.70.270">
    <property type="match status" value="1"/>
</dbReference>
<evidence type="ECO:0000313" key="3">
    <source>
        <dbReference type="EMBL" id="GGP26445.1"/>
    </source>
</evidence>
<dbReference type="EMBL" id="BMLY01000003">
    <property type="protein sequence ID" value="GGP26445.1"/>
    <property type="molecule type" value="Genomic_DNA"/>
</dbReference>
<evidence type="ECO:0000259" key="2">
    <source>
        <dbReference type="PROSITE" id="PS50887"/>
    </source>
</evidence>
<dbReference type="InterPro" id="IPR052163">
    <property type="entry name" value="DGC-Regulatory_Protein"/>
</dbReference>
<keyword evidence="1" id="KW-0812">Transmembrane</keyword>
<feature type="transmembrane region" description="Helical" evidence="1">
    <location>
        <begin position="100"/>
        <end position="120"/>
    </location>
</feature>
<feature type="transmembrane region" description="Helical" evidence="1">
    <location>
        <begin position="183"/>
        <end position="210"/>
    </location>
</feature>
<feature type="domain" description="GGDEF" evidence="2">
    <location>
        <begin position="255"/>
        <end position="388"/>
    </location>
</feature>
<feature type="transmembrane region" description="Helical" evidence="1">
    <location>
        <begin position="68"/>
        <end position="88"/>
    </location>
</feature>
<evidence type="ECO:0000313" key="4">
    <source>
        <dbReference type="Proteomes" id="UP000621859"/>
    </source>
</evidence>
<evidence type="ECO:0000256" key="1">
    <source>
        <dbReference type="SAM" id="Phobius"/>
    </source>
</evidence>
<dbReference type="InterPro" id="IPR029787">
    <property type="entry name" value="Nucleotide_cyclase"/>
</dbReference>
<comment type="caution">
    <text evidence="3">The sequence shown here is derived from an EMBL/GenBank/DDBJ whole genome shotgun (WGS) entry which is preliminary data.</text>
</comment>
<dbReference type="Proteomes" id="UP000621859">
    <property type="component" value="Unassembled WGS sequence"/>
</dbReference>
<dbReference type="InterPro" id="IPR043128">
    <property type="entry name" value="Rev_trsase/Diguanyl_cyclase"/>
</dbReference>
<feature type="transmembrane region" description="Helical" evidence="1">
    <location>
        <begin position="126"/>
        <end position="145"/>
    </location>
</feature>
<protein>
    <recommendedName>
        <fullName evidence="2">GGDEF domain-containing protein</fullName>
    </recommendedName>
</protein>
<keyword evidence="4" id="KW-1185">Reference proteome</keyword>
<dbReference type="SMART" id="SM00267">
    <property type="entry name" value="GGDEF"/>
    <property type="match status" value="1"/>
</dbReference>
<dbReference type="CDD" id="cd01949">
    <property type="entry name" value="GGDEF"/>
    <property type="match status" value="1"/>
</dbReference>
<feature type="transmembrane region" description="Helical" evidence="1">
    <location>
        <begin position="12"/>
        <end position="30"/>
    </location>
</feature>
<gene>
    <name evidence="3" type="ORF">GCM10010971_22640</name>
</gene>
<dbReference type="PROSITE" id="PS50887">
    <property type="entry name" value="GGDEF"/>
    <property type="match status" value="1"/>
</dbReference>
<feature type="transmembrane region" description="Helical" evidence="1">
    <location>
        <begin position="42"/>
        <end position="62"/>
    </location>
</feature>
<reference evidence="4" key="1">
    <citation type="journal article" date="2019" name="Int. J. Syst. Evol. Microbiol.">
        <title>The Global Catalogue of Microorganisms (GCM) 10K type strain sequencing project: providing services to taxonomists for standard genome sequencing and annotation.</title>
        <authorList>
            <consortium name="The Broad Institute Genomics Platform"/>
            <consortium name="The Broad Institute Genome Sequencing Center for Infectious Disease"/>
            <person name="Wu L."/>
            <person name="Ma J."/>
        </authorList>
    </citation>
    <scope>NUCLEOTIDE SEQUENCE [LARGE SCALE GENOMIC DNA]</scope>
    <source>
        <strain evidence="4">CGMCC 1.8860</strain>
    </source>
</reference>
<keyword evidence="1" id="KW-0472">Membrane</keyword>
<dbReference type="SUPFAM" id="SSF55073">
    <property type="entry name" value="Nucleotide cyclase"/>
    <property type="match status" value="1"/>
</dbReference>
<dbReference type="PANTHER" id="PTHR46663:SF2">
    <property type="entry name" value="GGDEF DOMAIN-CONTAINING PROTEIN"/>
    <property type="match status" value="1"/>
</dbReference>
<dbReference type="NCBIfam" id="TIGR00254">
    <property type="entry name" value="GGDEF"/>
    <property type="match status" value="1"/>
</dbReference>